<sequence length="223" mass="23738">MISEPELVGGVEFDEPEVLTETPPPRPPRAGRPWLWALGGAVLASALWGGGLYAYGQQKDPGPDLGGYKPVEKLCEVAELKALGGALGKRSQEGVGSVVDEPEISESSCYVTYGQVDTGPTVSVTYTLHKVTDPGPEFETRARQFGILQKVEGVGEQAFYEDGGDQGGRLRILDGQAEIELQVSAQMSMEVNGKLVEVPPVDLSGIDVPLTQDALALMEALKK</sequence>
<feature type="transmembrane region" description="Helical" evidence="2">
    <location>
        <begin position="34"/>
        <end position="55"/>
    </location>
</feature>
<proteinExistence type="predicted"/>
<keyword evidence="2" id="KW-1133">Transmembrane helix</keyword>
<dbReference type="OrthoDB" id="4515152at2"/>
<evidence type="ECO:0000256" key="1">
    <source>
        <dbReference type="SAM" id="MobiDB-lite"/>
    </source>
</evidence>
<name>A0A0L8K6I3_STRVR</name>
<feature type="region of interest" description="Disordered" evidence="1">
    <location>
        <begin position="1"/>
        <end position="28"/>
    </location>
</feature>
<keyword evidence="2" id="KW-0812">Transmembrane</keyword>
<evidence type="ECO:0000313" key="3">
    <source>
        <dbReference type="EMBL" id="KOG21542.1"/>
    </source>
</evidence>
<evidence type="ECO:0000256" key="2">
    <source>
        <dbReference type="SAM" id="Phobius"/>
    </source>
</evidence>
<dbReference type="RefSeq" id="WP_033201360.1">
    <property type="nucleotide sequence ID" value="NZ_LGUP01000260.1"/>
</dbReference>
<dbReference type="Proteomes" id="UP000037023">
    <property type="component" value="Unassembled WGS sequence"/>
</dbReference>
<organism evidence="3 4">
    <name type="scientific">Streptomyces viridochromogenes</name>
    <dbReference type="NCBI Taxonomy" id="1938"/>
    <lineage>
        <taxon>Bacteria</taxon>
        <taxon>Bacillati</taxon>
        <taxon>Actinomycetota</taxon>
        <taxon>Actinomycetes</taxon>
        <taxon>Kitasatosporales</taxon>
        <taxon>Streptomycetaceae</taxon>
        <taxon>Streptomyces</taxon>
    </lineage>
</organism>
<keyword evidence="2" id="KW-0472">Membrane</keyword>
<protein>
    <submittedName>
        <fullName evidence="3">Uncharacterized protein</fullName>
    </submittedName>
</protein>
<comment type="caution">
    <text evidence="3">The sequence shown here is derived from an EMBL/GenBank/DDBJ whole genome shotgun (WGS) entry which is preliminary data.</text>
</comment>
<evidence type="ECO:0000313" key="4">
    <source>
        <dbReference type="Proteomes" id="UP000037023"/>
    </source>
</evidence>
<dbReference type="AlphaFoldDB" id="A0A0L8K6I3"/>
<accession>A0A0L8K6I3</accession>
<dbReference type="PATRIC" id="fig|1938.6.peg.4817"/>
<dbReference type="EMBL" id="LGUP01000260">
    <property type="protein sequence ID" value="KOG21542.1"/>
    <property type="molecule type" value="Genomic_DNA"/>
</dbReference>
<reference evidence="3 4" key="1">
    <citation type="submission" date="2015-06" db="EMBL/GenBank/DDBJ databases">
        <authorList>
            <person name="Hoefler B.C."/>
            <person name="Straight P.D."/>
        </authorList>
    </citation>
    <scope>NUCLEOTIDE SEQUENCE [LARGE SCALE GENOMIC DNA]</scope>
    <source>
        <strain evidence="3 4">NRRL 3427</strain>
    </source>
</reference>
<gene>
    <name evidence="3" type="ORF">ADK34_22340</name>
</gene>